<evidence type="ECO:0000256" key="1">
    <source>
        <dbReference type="ARBA" id="ARBA00009995"/>
    </source>
</evidence>
<protein>
    <submittedName>
        <fullName evidence="5">UDP-glycosyltransferase 92A1-like</fullName>
    </submittedName>
</protein>
<evidence type="ECO:0000256" key="3">
    <source>
        <dbReference type="ARBA" id="ARBA00022679"/>
    </source>
</evidence>
<keyword evidence="3" id="KW-0808">Transferase</keyword>
<reference evidence="5" key="2">
    <citation type="submission" date="2025-08" db="UniProtKB">
        <authorList>
            <consortium name="RefSeq"/>
        </authorList>
    </citation>
    <scope>IDENTIFICATION</scope>
    <source>
        <tissue evidence="5">Leaves</tissue>
    </source>
</reference>
<dbReference type="FunFam" id="3.40.50.2000:FF:000103">
    <property type="entry name" value="Glycosyltransferase"/>
    <property type="match status" value="1"/>
</dbReference>
<gene>
    <name evidence="5" type="primary">LOC113700898</name>
</gene>
<dbReference type="OrthoDB" id="5835829at2759"/>
<reference evidence="4" key="1">
    <citation type="journal article" date="2025" name="Foods">
        <title>Unveiling the Microbial Signatures of Arabica Coffee Cherries: Insights into Ripeness Specific Diversity, Functional Traits, and Implications for Quality and Safety.</title>
        <authorList>
            <consortium name="RefSeq"/>
            <person name="Tenea G.N."/>
            <person name="Cifuentes V."/>
            <person name="Reyes P."/>
            <person name="Cevallos-Vallejos M."/>
        </authorList>
    </citation>
    <scope>NUCLEOTIDE SEQUENCE [LARGE SCALE GENOMIC DNA]</scope>
</reference>
<dbReference type="GeneID" id="113700898"/>
<dbReference type="RefSeq" id="XP_027077129.1">
    <property type="nucleotide sequence ID" value="XM_027221328.2"/>
</dbReference>
<organism evidence="4 5">
    <name type="scientific">Coffea arabica</name>
    <name type="common">Arabian coffee</name>
    <dbReference type="NCBI Taxonomy" id="13443"/>
    <lineage>
        <taxon>Eukaryota</taxon>
        <taxon>Viridiplantae</taxon>
        <taxon>Streptophyta</taxon>
        <taxon>Embryophyta</taxon>
        <taxon>Tracheophyta</taxon>
        <taxon>Spermatophyta</taxon>
        <taxon>Magnoliopsida</taxon>
        <taxon>eudicotyledons</taxon>
        <taxon>Gunneridae</taxon>
        <taxon>Pentapetalae</taxon>
        <taxon>asterids</taxon>
        <taxon>lamiids</taxon>
        <taxon>Gentianales</taxon>
        <taxon>Rubiaceae</taxon>
        <taxon>Ixoroideae</taxon>
        <taxon>Gardenieae complex</taxon>
        <taxon>Bertiereae - Coffeeae clade</taxon>
        <taxon>Coffeeae</taxon>
        <taxon>Coffea</taxon>
    </lineage>
</organism>
<keyword evidence="4" id="KW-1185">Reference proteome</keyword>
<dbReference type="PANTHER" id="PTHR48047">
    <property type="entry name" value="GLYCOSYLTRANSFERASE"/>
    <property type="match status" value="1"/>
</dbReference>
<dbReference type="Proteomes" id="UP001652660">
    <property type="component" value="Chromosome 1e"/>
</dbReference>
<dbReference type="InterPro" id="IPR002213">
    <property type="entry name" value="UDP_glucos_trans"/>
</dbReference>
<dbReference type="CDD" id="cd03784">
    <property type="entry name" value="GT1_Gtf-like"/>
    <property type="match status" value="1"/>
</dbReference>
<dbReference type="GO" id="GO:0035251">
    <property type="term" value="F:UDP-glucosyltransferase activity"/>
    <property type="evidence" value="ECO:0007669"/>
    <property type="project" value="TreeGrafter"/>
</dbReference>
<dbReference type="PANTHER" id="PTHR48047:SF61">
    <property type="entry name" value="OS04G0273600 PROTEIN"/>
    <property type="match status" value="1"/>
</dbReference>
<accession>A0A6P6TF54</accession>
<proteinExistence type="inferred from homology"/>
<dbReference type="SUPFAM" id="SSF53756">
    <property type="entry name" value="UDP-Glycosyltransferase/glycogen phosphorylase"/>
    <property type="match status" value="1"/>
</dbReference>
<dbReference type="FunFam" id="3.40.50.2000:FF:000064">
    <property type="entry name" value="Glycosyltransferase"/>
    <property type="match status" value="1"/>
</dbReference>
<evidence type="ECO:0000256" key="2">
    <source>
        <dbReference type="ARBA" id="ARBA00022676"/>
    </source>
</evidence>
<evidence type="ECO:0000313" key="5">
    <source>
        <dbReference type="RefSeq" id="XP_027077129.1"/>
    </source>
</evidence>
<evidence type="ECO:0000313" key="4">
    <source>
        <dbReference type="Proteomes" id="UP001652660"/>
    </source>
</evidence>
<name>A0A6P6TF54_COFAR</name>
<comment type="similarity">
    <text evidence="1">Belongs to the UDP-glycosyltransferase family.</text>
</comment>
<dbReference type="AlphaFoldDB" id="A0A6P6TF54"/>
<keyword evidence="2" id="KW-0328">Glycosyltransferase</keyword>
<sequence>MEKAEKENIVMFPFMAQGHILPFLALALQLEQKGHSITYISTPLNVKKLESSIPPSSSIRLVEIPFNSSDHGLPPDAENNDDLPYNLVIRLLEVSPCLEPSFRKLLADLIDQQKGVKPLCIIGDFFFGWSADVAHEFGVFHAIFSGAGGFGLACYYSIWLNLPHRHNNDEKGEFMLPDFPEAGKFHVTQLSSSVLIADGSDPSSIFQRKCLPSWVNSDGFLFNTVEELDKIGLTYFRRKLGIPVWAVGPILLPVDGRAKASKTSGITPEECIEWLNSKSPNSVLYISFGSETTISASQMMQLAKALDAGETSFIWVVRPPIGFDTNTEFIAEEWLPEGFLQRITDQNKGLIVEKWAPQLEILCHKAVAAFLCHCGWNSVLESLINGVALIGWPIAGDQFYNAKLLVELVGVCVEVARGISFEVRHEDIKYKIELVMGENDENDKGKEIRRKAVEVKNMIKETIMENDGFKGSSIKAMEEFLNAALLMKEGRSRADGTE</sequence>
<dbReference type="Pfam" id="PF00201">
    <property type="entry name" value="UDPGT"/>
    <property type="match status" value="1"/>
</dbReference>
<dbReference type="Gene3D" id="3.40.50.2000">
    <property type="entry name" value="Glycogen Phosphorylase B"/>
    <property type="match status" value="2"/>
</dbReference>